<feature type="region of interest" description="Disordered" evidence="1">
    <location>
        <begin position="72"/>
        <end position="104"/>
    </location>
</feature>
<dbReference type="AlphaFoldDB" id="A0A388LAK9"/>
<feature type="compositionally biased region" description="Basic and acidic residues" evidence="1">
    <location>
        <begin position="1"/>
        <end position="10"/>
    </location>
</feature>
<feature type="compositionally biased region" description="Basic and acidic residues" evidence="1">
    <location>
        <begin position="31"/>
        <end position="45"/>
    </location>
</feature>
<protein>
    <submittedName>
        <fullName evidence="2">Uncharacterized protein</fullName>
    </submittedName>
</protein>
<accession>A0A388LAK9</accession>
<feature type="compositionally biased region" description="Low complexity" evidence="1">
    <location>
        <begin position="17"/>
        <end position="29"/>
    </location>
</feature>
<gene>
    <name evidence="2" type="ORF">CBR_g29505</name>
</gene>
<name>A0A388LAK9_CHABU</name>
<feature type="region of interest" description="Disordered" evidence="1">
    <location>
        <begin position="1"/>
        <end position="51"/>
    </location>
</feature>
<evidence type="ECO:0000313" key="3">
    <source>
        <dbReference type="Proteomes" id="UP000265515"/>
    </source>
</evidence>
<keyword evidence="3" id="KW-1185">Reference proteome</keyword>
<dbReference type="EMBL" id="BFEA01000317">
    <property type="protein sequence ID" value="GBG79357.1"/>
    <property type="molecule type" value="Genomic_DNA"/>
</dbReference>
<organism evidence="2 3">
    <name type="scientific">Chara braunii</name>
    <name type="common">Braun's stonewort</name>
    <dbReference type="NCBI Taxonomy" id="69332"/>
    <lineage>
        <taxon>Eukaryota</taxon>
        <taxon>Viridiplantae</taxon>
        <taxon>Streptophyta</taxon>
        <taxon>Charophyceae</taxon>
        <taxon>Charales</taxon>
        <taxon>Characeae</taxon>
        <taxon>Chara</taxon>
    </lineage>
</organism>
<dbReference type="Gramene" id="GBG79357">
    <property type="protein sequence ID" value="GBG79357"/>
    <property type="gene ID" value="CBR_g29505"/>
</dbReference>
<comment type="caution">
    <text evidence="2">The sequence shown here is derived from an EMBL/GenBank/DDBJ whole genome shotgun (WGS) entry which is preliminary data.</text>
</comment>
<evidence type="ECO:0000313" key="2">
    <source>
        <dbReference type="EMBL" id="GBG79357.1"/>
    </source>
</evidence>
<reference evidence="2 3" key="1">
    <citation type="journal article" date="2018" name="Cell">
        <title>The Chara Genome: Secondary Complexity and Implications for Plant Terrestrialization.</title>
        <authorList>
            <person name="Nishiyama T."/>
            <person name="Sakayama H."/>
            <person name="Vries J.D."/>
            <person name="Buschmann H."/>
            <person name="Saint-Marcoux D."/>
            <person name="Ullrich K.K."/>
            <person name="Haas F.B."/>
            <person name="Vanderstraeten L."/>
            <person name="Becker D."/>
            <person name="Lang D."/>
            <person name="Vosolsobe S."/>
            <person name="Rombauts S."/>
            <person name="Wilhelmsson P.K.I."/>
            <person name="Janitza P."/>
            <person name="Kern R."/>
            <person name="Heyl A."/>
            <person name="Rumpler F."/>
            <person name="Villalobos L.I.A.C."/>
            <person name="Clay J.M."/>
            <person name="Skokan R."/>
            <person name="Toyoda A."/>
            <person name="Suzuki Y."/>
            <person name="Kagoshima H."/>
            <person name="Schijlen E."/>
            <person name="Tajeshwar N."/>
            <person name="Catarino B."/>
            <person name="Hetherington A.J."/>
            <person name="Saltykova A."/>
            <person name="Bonnot C."/>
            <person name="Breuninger H."/>
            <person name="Symeonidi A."/>
            <person name="Radhakrishnan G.V."/>
            <person name="Van Nieuwerburgh F."/>
            <person name="Deforce D."/>
            <person name="Chang C."/>
            <person name="Karol K.G."/>
            <person name="Hedrich R."/>
            <person name="Ulvskov P."/>
            <person name="Glockner G."/>
            <person name="Delwiche C.F."/>
            <person name="Petrasek J."/>
            <person name="Van de Peer Y."/>
            <person name="Friml J."/>
            <person name="Beilby M."/>
            <person name="Dolan L."/>
            <person name="Kohara Y."/>
            <person name="Sugano S."/>
            <person name="Fujiyama A."/>
            <person name="Delaux P.-M."/>
            <person name="Quint M."/>
            <person name="TheiBen G."/>
            <person name="Hagemann M."/>
            <person name="Harholt J."/>
            <person name="Dunand C."/>
            <person name="Zachgo S."/>
            <person name="Langdale J."/>
            <person name="Maumus F."/>
            <person name="Straeten D.V.D."/>
            <person name="Gould S.B."/>
            <person name="Rensing S.A."/>
        </authorList>
    </citation>
    <scope>NUCLEOTIDE SEQUENCE [LARGE SCALE GENOMIC DNA]</scope>
    <source>
        <strain evidence="2 3">S276</strain>
    </source>
</reference>
<proteinExistence type="predicted"/>
<evidence type="ECO:0000256" key="1">
    <source>
        <dbReference type="SAM" id="MobiDB-lite"/>
    </source>
</evidence>
<sequence length="223" mass="22880">MAMEESKEKSVMAMTSAAAPGAVRADVADSAGRRDVALKGEKSTRDTQSSATAKIDFLLRTEIEHFSPILSSVLSPSSSTSSSSSSSSCSSSFSSSTSSSSSCSSSFSSSSTSSSSSSLPSSQCCSRLPVGSGVSKAADFGNGSDGGGTLDARGKTISAVDIRGDDTCCGSIELNGIGDDHVSDGGGPKSYIVVQNISKRHNIENQINRDFLHLCANTPRFCR</sequence>
<dbReference type="Proteomes" id="UP000265515">
    <property type="component" value="Unassembled WGS sequence"/>
</dbReference>